<dbReference type="Pfam" id="PF07715">
    <property type="entry name" value="Plug"/>
    <property type="match status" value="1"/>
</dbReference>
<evidence type="ECO:0000259" key="17">
    <source>
        <dbReference type="Pfam" id="PF00593"/>
    </source>
</evidence>
<comment type="subcellular location">
    <subcellularLocation>
        <location evidence="1 12">Cell outer membrane</location>
        <topology evidence="1 12">Multi-pass membrane protein</topology>
    </subcellularLocation>
</comment>
<reference evidence="19 20" key="1">
    <citation type="submission" date="2023-10" db="EMBL/GenBank/DDBJ databases">
        <title>Glaciecola aquimarina strain GGW-M5 nov., isolated from a coastal seawater.</title>
        <authorList>
            <person name="Bayburt H."/>
            <person name="Kim J.M."/>
            <person name="Choi B.J."/>
            <person name="Jeon C.O."/>
        </authorList>
    </citation>
    <scope>NUCLEOTIDE SEQUENCE [LARGE SCALE GENOMIC DNA]</scope>
    <source>
        <strain evidence="19 20">KCTC 32108</strain>
    </source>
</reference>
<dbReference type="InterPro" id="IPR039426">
    <property type="entry name" value="TonB-dep_rcpt-like"/>
</dbReference>
<evidence type="ECO:0000256" key="6">
    <source>
        <dbReference type="ARBA" id="ARBA00022729"/>
    </source>
</evidence>
<evidence type="ECO:0000256" key="13">
    <source>
        <dbReference type="PROSITE-ProRule" id="PRU10143"/>
    </source>
</evidence>
<dbReference type="InterPro" id="IPR037066">
    <property type="entry name" value="Plug_dom_sf"/>
</dbReference>
<keyword evidence="5 12" id="KW-0812">Transmembrane</keyword>
<name>A0ABU3SW67_9ALTE</name>
<evidence type="ECO:0000256" key="3">
    <source>
        <dbReference type="ARBA" id="ARBA00022452"/>
    </source>
</evidence>
<evidence type="ECO:0000256" key="15">
    <source>
        <dbReference type="RuleBase" id="RU003357"/>
    </source>
</evidence>
<evidence type="ECO:0000256" key="8">
    <source>
        <dbReference type="ARBA" id="ARBA00023065"/>
    </source>
</evidence>
<dbReference type="RefSeq" id="WP_316025874.1">
    <property type="nucleotide sequence ID" value="NZ_JAWDIO010000002.1"/>
</dbReference>
<feature type="chain" id="PRO_5047022790" evidence="16">
    <location>
        <begin position="27"/>
        <end position="792"/>
    </location>
</feature>
<dbReference type="SUPFAM" id="SSF56935">
    <property type="entry name" value="Porins"/>
    <property type="match status" value="1"/>
</dbReference>
<feature type="domain" description="TonB-dependent receptor plug" evidence="18">
    <location>
        <begin position="49"/>
        <end position="152"/>
    </location>
</feature>
<dbReference type="InterPro" id="IPR036942">
    <property type="entry name" value="Beta-barrel_TonB_sf"/>
</dbReference>
<keyword evidence="10 12" id="KW-0472">Membrane</keyword>
<dbReference type="PANTHER" id="PTHR32552">
    <property type="entry name" value="FERRICHROME IRON RECEPTOR-RELATED"/>
    <property type="match status" value="1"/>
</dbReference>
<dbReference type="PROSITE" id="PS01156">
    <property type="entry name" value="TONB_DEPENDENT_REC_2"/>
    <property type="match status" value="1"/>
</dbReference>
<keyword evidence="6 16" id="KW-0732">Signal</keyword>
<comment type="caution">
    <text evidence="19">The sequence shown here is derived from an EMBL/GenBank/DDBJ whole genome shotgun (WGS) entry which is preliminary data.</text>
</comment>
<sequence>MQHKNKLALAISVALSSQFILSSSYAEEAESGLESITVVGKSVSYANNLTSDEMVKQQSNLTSVLAVIDNLPGVLINEGDTFGSDDWSTTVSIRGFQLSLDEQQIGITIDSIANGNSNYGGGAKANRYIDTENLAAVEVSQGTGDIASRSNEALGGTLNFTTIAPNDIEQTTLSWSQGNFDAQKFFVRYDTGEVAKDTFAWISVSNSRNTDWITGTAENVRDHLAAKVVSLVGDVEVTAYASWDDTHEENYQRVSLAGFKQNPESDGLTGEWTGVPFIDQVYRQGWSTLRENLFGYVSAEYKGDNIELNANVYYHQNEGRGDWVPQYVADVKDDGADAPHSELVSGNTIYGGAAIGQIGYVDRDGKSLPIGDITSCASLTFPYGGTRNDDPSTPDINEASGLLFDPNCYEEGAIPVGSYRHTHYNKERVGFNADFAWFTQFNDMDNTLRGGIWYEDYTRDESRDWHKILDSRSSYEFDHTPYWVQYERTFPVETTMLYLEDELDMGFATLRLGAKKFLVDLERQDNFDASNSAAVSSDSDLLISAGVVVPLPVDGLEVFAGYAENFAAIKDTVLEREASTLDLVTPESAENVDLGFRFVSQNVNASLTYYSISFDDRLTFIAPDSPAGIDYLIGTNGSYVNVGGIESSGFEASLSVNLTDTLSAYGSFTMNESEYVDGSIDYPAGNTVFGSPENMAVVSLDWEKDTRFAGLSSKWVDDRYIDAANTQVADAYLVTDLYAGVAVQSPVKGIQGLEIRLTVNNLFDKSYLGGIAGQSAWIGAPRTAAINMTAKF</sequence>
<dbReference type="PROSITE" id="PS52016">
    <property type="entry name" value="TONB_DEPENDENT_REC_3"/>
    <property type="match status" value="1"/>
</dbReference>
<evidence type="ECO:0000313" key="20">
    <source>
        <dbReference type="Proteomes" id="UP001247805"/>
    </source>
</evidence>
<evidence type="ECO:0000256" key="2">
    <source>
        <dbReference type="ARBA" id="ARBA00022448"/>
    </source>
</evidence>
<organism evidence="19 20">
    <name type="scientific">Paraglaciecola aquimarina</name>
    <dbReference type="NCBI Taxonomy" id="1235557"/>
    <lineage>
        <taxon>Bacteria</taxon>
        <taxon>Pseudomonadati</taxon>
        <taxon>Pseudomonadota</taxon>
        <taxon>Gammaproteobacteria</taxon>
        <taxon>Alteromonadales</taxon>
        <taxon>Alteromonadaceae</taxon>
        <taxon>Paraglaciecola</taxon>
    </lineage>
</organism>
<feature type="signal peptide" evidence="16">
    <location>
        <begin position="1"/>
        <end position="26"/>
    </location>
</feature>
<keyword evidence="4" id="KW-0410">Iron transport</keyword>
<evidence type="ECO:0000256" key="14">
    <source>
        <dbReference type="PROSITE-ProRule" id="PRU10144"/>
    </source>
</evidence>
<dbReference type="PROSITE" id="PS00430">
    <property type="entry name" value="TONB_DEPENDENT_REC_1"/>
    <property type="match status" value="1"/>
</dbReference>
<evidence type="ECO:0000256" key="10">
    <source>
        <dbReference type="ARBA" id="ARBA00023136"/>
    </source>
</evidence>
<evidence type="ECO:0000256" key="16">
    <source>
        <dbReference type="SAM" id="SignalP"/>
    </source>
</evidence>
<dbReference type="Proteomes" id="UP001247805">
    <property type="component" value="Unassembled WGS sequence"/>
</dbReference>
<evidence type="ECO:0000256" key="1">
    <source>
        <dbReference type="ARBA" id="ARBA00004571"/>
    </source>
</evidence>
<keyword evidence="8" id="KW-0406">Ion transport</keyword>
<keyword evidence="20" id="KW-1185">Reference proteome</keyword>
<proteinExistence type="inferred from homology"/>
<evidence type="ECO:0000256" key="11">
    <source>
        <dbReference type="ARBA" id="ARBA00023237"/>
    </source>
</evidence>
<dbReference type="EMBL" id="JAWDIO010000002">
    <property type="protein sequence ID" value="MDU0354261.1"/>
    <property type="molecule type" value="Genomic_DNA"/>
</dbReference>
<gene>
    <name evidence="19" type="ORF">RS130_10245</name>
</gene>
<keyword evidence="3 12" id="KW-1134">Transmembrane beta strand</keyword>
<evidence type="ECO:0000256" key="7">
    <source>
        <dbReference type="ARBA" id="ARBA00023004"/>
    </source>
</evidence>
<keyword evidence="11 12" id="KW-0998">Cell outer membrane</keyword>
<feature type="short sequence motif" description="TonB box" evidence="13">
    <location>
        <begin position="35"/>
        <end position="41"/>
    </location>
</feature>
<dbReference type="Gene3D" id="2.40.170.20">
    <property type="entry name" value="TonB-dependent receptor, beta-barrel domain"/>
    <property type="match status" value="1"/>
</dbReference>
<accession>A0ABU3SW67</accession>
<dbReference type="InterPro" id="IPR012910">
    <property type="entry name" value="Plug_dom"/>
</dbReference>
<dbReference type="InterPro" id="IPR010916">
    <property type="entry name" value="TonB_box_CS"/>
</dbReference>
<keyword evidence="7" id="KW-0408">Iron</keyword>
<dbReference type="Pfam" id="PF00593">
    <property type="entry name" value="TonB_dep_Rec_b-barrel"/>
    <property type="match status" value="1"/>
</dbReference>
<evidence type="ECO:0000256" key="12">
    <source>
        <dbReference type="PROSITE-ProRule" id="PRU01360"/>
    </source>
</evidence>
<dbReference type="InterPro" id="IPR010917">
    <property type="entry name" value="TonB_rcpt_CS"/>
</dbReference>
<evidence type="ECO:0000256" key="4">
    <source>
        <dbReference type="ARBA" id="ARBA00022496"/>
    </source>
</evidence>
<evidence type="ECO:0000259" key="18">
    <source>
        <dbReference type="Pfam" id="PF07715"/>
    </source>
</evidence>
<keyword evidence="19" id="KW-0675">Receptor</keyword>
<feature type="domain" description="TonB-dependent receptor-like beta-barrel" evidence="17">
    <location>
        <begin position="395"/>
        <end position="762"/>
    </location>
</feature>
<comment type="similarity">
    <text evidence="12 15">Belongs to the TonB-dependent receptor family.</text>
</comment>
<dbReference type="InterPro" id="IPR000531">
    <property type="entry name" value="Beta-barrel_TonB"/>
</dbReference>
<evidence type="ECO:0000256" key="5">
    <source>
        <dbReference type="ARBA" id="ARBA00022692"/>
    </source>
</evidence>
<evidence type="ECO:0000313" key="19">
    <source>
        <dbReference type="EMBL" id="MDU0354261.1"/>
    </source>
</evidence>
<protein>
    <submittedName>
        <fullName evidence="19">TonB-dependent receptor</fullName>
    </submittedName>
</protein>
<feature type="short sequence motif" description="TonB C-terminal box" evidence="14">
    <location>
        <begin position="775"/>
        <end position="792"/>
    </location>
</feature>
<keyword evidence="9 13" id="KW-0798">TonB box</keyword>
<dbReference type="Gene3D" id="2.170.130.10">
    <property type="entry name" value="TonB-dependent receptor, plug domain"/>
    <property type="match status" value="1"/>
</dbReference>
<keyword evidence="2 12" id="KW-0813">Transport</keyword>
<dbReference type="PANTHER" id="PTHR32552:SF89">
    <property type="entry name" value="CATECHOLATE SIDEROPHORE RECEPTOR FIU"/>
    <property type="match status" value="1"/>
</dbReference>
<evidence type="ECO:0000256" key="9">
    <source>
        <dbReference type="ARBA" id="ARBA00023077"/>
    </source>
</evidence>